<dbReference type="OrthoDB" id="9780147at2"/>
<dbReference type="STRING" id="1641875.XM53_12945"/>
<dbReference type="InterPro" id="IPR051470">
    <property type="entry name" value="Thiol:disulfide_interchange"/>
</dbReference>
<feature type="chain" id="PRO_5006663875" evidence="1">
    <location>
        <begin position="22"/>
        <end position="250"/>
    </location>
</feature>
<dbReference type="PANTHER" id="PTHR35272">
    <property type="entry name" value="THIOL:DISULFIDE INTERCHANGE PROTEIN DSBC-RELATED"/>
    <property type="match status" value="1"/>
</dbReference>
<keyword evidence="1" id="KW-0732">Signal</keyword>
<feature type="signal peptide" evidence="1">
    <location>
        <begin position="1"/>
        <end position="21"/>
    </location>
</feature>
<dbReference type="CDD" id="cd03023">
    <property type="entry name" value="DsbA_Com1_like"/>
    <property type="match status" value="1"/>
</dbReference>
<name>A0A0T5NT84_9RHOB</name>
<accession>A0A0T5NT84</accession>
<evidence type="ECO:0000259" key="2">
    <source>
        <dbReference type="PROSITE" id="PS51352"/>
    </source>
</evidence>
<evidence type="ECO:0000313" key="3">
    <source>
        <dbReference type="EMBL" id="KRS12146.1"/>
    </source>
</evidence>
<dbReference type="InterPro" id="IPR041205">
    <property type="entry name" value="ScsC_N"/>
</dbReference>
<proteinExistence type="predicted"/>
<dbReference type="RefSeq" id="WP_057793969.1">
    <property type="nucleotide sequence ID" value="NZ_LAXJ01000012.1"/>
</dbReference>
<dbReference type="Gene3D" id="3.40.30.10">
    <property type="entry name" value="Glutaredoxin"/>
    <property type="match status" value="1"/>
</dbReference>
<dbReference type="InterPro" id="IPR001853">
    <property type="entry name" value="DSBA-like_thioredoxin_dom"/>
</dbReference>
<reference evidence="3 4" key="1">
    <citation type="submission" date="2015-04" db="EMBL/GenBank/DDBJ databases">
        <title>The draft genome sequence of Roseovarius sp.R12b.</title>
        <authorList>
            <person name="Li G."/>
            <person name="Lai Q."/>
            <person name="Shao Z."/>
            <person name="Yan P."/>
        </authorList>
    </citation>
    <scope>NUCLEOTIDE SEQUENCE [LARGE SCALE GENOMIC DNA]</scope>
    <source>
        <strain evidence="3 4">R12B</strain>
    </source>
</reference>
<dbReference type="GO" id="GO:0016491">
    <property type="term" value="F:oxidoreductase activity"/>
    <property type="evidence" value="ECO:0007669"/>
    <property type="project" value="InterPro"/>
</dbReference>
<evidence type="ECO:0000313" key="4">
    <source>
        <dbReference type="Proteomes" id="UP000051295"/>
    </source>
</evidence>
<feature type="domain" description="Thioredoxin" evidence="2">
    <location>
        <begin position="61"/>
        <end position="187"/>
    </location>
</feature>
<keyword evidence="4" id="KW-1185">Reference proteome</keyword>
<evidence type="ECO:0000256" key="1">
    <source>
        <dbReference type="SAM" id="SignalP"/>
    </source>
</evidence>
<protein>
    <submittedName>
        <fullName evidence="3">DSBA oxidoreductase</fullName>
    </submittedName>
</protein>
<organism evidence="3 4">
    <name type="scientific">Roseovarius atlanticus</name>
    <dbReference type="NCBI Taxonomy" id="1641875"/>
    <lineage>
        <taxon>Bacteria</taxon>
        <taxon>Pseudomonadati</taxon>
        <taxon>Pseudomonadota</taxon>
        <taxon>Alphaproteobacteria</taxon>
        <taxon>Rhodobacterales</taxon>
        <taxon>Roseobacteraceae</taxon>
        <taxon>Roseovarius</taxon>
    </lineage>
</organism>
<sequence>MIRPLVTATALTLSCALPLAALDLDAMSDAEREAFREEVRAYLLENPEVIMEAVAVLEQREAAAQAQNDQDLVAANADALFNDDRSWVGGNPEGDITLVEFIDYRCGYCKRAHPEVTNLLKEDGNIRFVLKEFPILGEQSVTASRFAIATRQVAGDEAYHSVSEALIAYSGDITEPALRRIAEPLELPVDEIIAEMGSADVTEVIEDNHALGRALQISGTPSFVMENQMLRGYVPQAEMELIAEDIRNGG</sequence>
<dbReference type="Proteomes" id="UP000051295">
    <property type="component" value="Unassembled WGS sequence"/>
</dbReference>
<dbReference type="PANTHER" id="PTHR35272:SF3">
    <property type="entry name" value="THIOL:DISULFIDE INTERCHANGE PROTEIN DSBC"/>
    <property type="match status" value="1"/>
</dbReference>
<dbReference type="PROSITE" id="PS51257">
    <property type="entry name" value="PROKAR_LIPOPROTEIN"/>
    <property type="match status" value="1"/>
</dbReference>
<dbReference type="Pfam" id="PF01323">
    <property type="entry name" value="DSBA"/>
    <property type="match status" value="1"/>
</dbReference>
<dbReference type="InterPro" id="IPR013766">
    <property type="entry name" value="Thioredoxin_domain"/>
</dbReference>
<dbReference type="InterPro" id="IPR036249">
    <property type="entry name" value="Thioredoxin-like_sf"/>
</dbReference>
<comment type="caution">
    <text evidence="3">The sequence shown here is derived from an EMBL/GenBank/DDBJ whole genome shotgun (WGS) entry which is preliminary data.</text>
</comment>
<dbReference type="EMBL" id="LAXJ01000012">
    <property type="protein sequence ID" value="KRS12146.1"/>
    <property type="molecule type" value="Genomic_DNA"/>
</dbReference>
<gene>
    <name evidence="3" type="ORF">XM53_12945</name>
</gene>
<dbReference type="AlphaFoldDB" id="A0A0T5NT84"/>
<dbReference type="SUPFAM" id="SSF52833">
    <property type="entry name" value="Thioredoxin-like"/>
    <property type="match status" value="1"/>
</dbReference>
<dbReference type="PATRIC" id="fig|1641875.4.peg.384"/>
<dbReference type="Pfam" id="PF18312">
    <property type="entry name" value="ScsC_N"/>
    <property type="match status" value="1"/>
</dbReference>
<dbReference type="PROSITE" id="PS51352">
    <property type="entry name" value="THIOREDOXIN_2"/>
    <property type="match status" value="1"/>
</dbReference>